<protein>
    <recommendedName>
        <fullName evidence="3">MADS-box domain-containing protein</fullName>
    </recommendedName>
</protein>
<gene>
    <name evidence="1" type="ORF">TSUD_246800</name>
</gene>
<dbReference type="EMBL" id="DF973959">
    <property type="protein sequence ID" value="GAU43140.1"/>
    <property type="molecule type" value="Genomic_DNA"/>
</dbReference>
<reference evidence="2" key="1">
    <citation type="journal article" date="2017" name="Front. Plant Sci.">
        <title>Climate Clever Clovers: New Paradigm to Reduce the Environmental Footprint of Ruminants by Breeding Low Methanogenic Forages Utilizing Haplotype Variation.</title>
        <authorList>
            <person name="Kaur P."/>
            <person name="Appels R."/>
            <person name="Bayer P.E."/>
            <person name="Keeble-Gagnere G."/>
            <person name="Wang J."/>
            <person name="Hirakawa H."/>
            <person name="Shirasawa K."/>
            <person name="Vercoe P."/>
            <person name="Stefanova K."/>
            <person name="Durmic Z."/>
            <person name="Nichols P."/>
            <person name="Revell C."/>
            <person name="Isobe S.N."/>
            <person name="Edwards D."/>
            <person name="Erskine W."/>
        </authorList>
    </citation>
    <scope>NUCLEOTIDE SEQUENCE [LARGE SCALE GENOMIC DNA]</scope>
    <source>
        <strain evidence="2">cv. Daliak</strain>
    </source>
</reference>
<evidence type="ECO:0008006" key="3">
    <source>
        <dbReference type="Google" id="ProtNLM"/>
    </source>
</evidence>
<accession>A0A2Z6P1V2</accession>
<name>A0A2Z6P1V2_TRISU</name>
<keyword evidence="2" id="KW-1185">Reference proteome</keyword>
<evidence type="ECO:0000313" key="2">
    <source>
        <dbReference type="Proteomes" id="UP000242715"/>
    </source>
</evidence>
<sequence length="259" mass="30275">MLTKYEHQKNETTLKKFDVKDYFANKKNIAEVGILSVCKKITTNKYPTWSRCFNNLEREELKSFIDIVDFKIQACDQRINMLKNTQQSHQTNFMLNNVVSPQASQPDDTMKPLIDNINDMKDFTNLIEWDDLMPQNNVFSSHSSELDVMHSIPQMQPILAPLKSLDNISLPPVSSTKQLGEFVKLDDQEWATQLGEFLKLDELTDKSDQEWATQLMDLDNWAANKFEQDMFEWQDNSFLSEIEQEYSALDVFSQQRYGF</sequence>
<dbReference type="Proteomes" id="UP000242715">
    <property type="component" value="Unassembled WGS sequence"/>
</dbReference>
<organism evidence="1 2">
    <name type="scientific">Trifolium subterraneum</name>
    <name type="common">Subterranean clover</name>
    <dbReference type="NCBI Taxonomy" id="3900"/>
    <lineage>
        <taxon>Eukaryota</taxon>
        <taxon>Viridiplantae</taxon>
        <taxon>Streptophyta</taxon>
        <taxon>Embryophyta</taxon>
        <taxon>Tracheophyta</taxon>
        <taxon>Spermatophyta</taxon>
        <taxon>Magnoliopsida</taxon>
        <taxon>eudicotyledons</taxon>
        <taxon>Gunneridae</taxon>
        <taxon>Pentapetalae</taxon>
        <taxon>rosids</taxon>
        <taxon>fabids</taxon>
        <taxon>Fabales</taxon>
        <taxon>Fabaceae</taxon>
        <taxon>Papilionoideae</taxon>
        <taxon>50 kb inversion clade</taxon>
        <taxon>NPAAA clade</taxon>
        <taxon>Hologalegina</taxon>
        <taxon>IRL clade</taxon>
        <taxon>Trifolieae</taxon>
        <taxon>Trifolium</taxon>
    </lineage>
</organism>
<dbReference type="AlphaFoldDB" id="A0A2Z6P1V2"/>
<dbReference type="OrthoDB" id="601557at2759"/>
<evidence type="ECO:0000313" key="1">
    <source>
        <dbReference type="EMBL" id="GAU43140.1"/>
    </source>
</evidence>
<proteinExistence type="predicted"/>